<feature type="compositionally biased region" description="Pro residues" evidence="1">
    <location>
        <begin position="23"/>
        <end position="34"/>
    </location>
</feature>
<evidence type="ECO:0000313" key="3">
    <source>
        <dbReference type="Proteomes" id="UP001189429"/>
    </source>
</evidence>
<name>A0ABN9Y0J1_9DINO</name>
<reference evidence="2" key="1">
    <citation type="submission" date="2023-10" db="EMBL/GenBank/DDBJ databases">
        <authorList>
            <person name="Chen Y."/>
            <person name="Shah S."/>
            <person name="Dougan E. K."/>
            <person name="Thang M."/>
            <person name="Chan C."/>
        </authorList>
    </citation>
    <scope>NUCLEOTIDE SEQUENCE [LARGE SCALE GENOMIC DNA]</scope>
</reference>
<feature type="region of interest" description="Disordered" evidence="1">
    <location>
        <begin position="434"/>
        <end position="453"/>
    </location>
</feature>
<sequence length="472" mass="51021">MEDSGQLLAAPAFSGGVRGSVPWDPPAPLSPPSPQKAFSKPHVVAVEDRAALARNLALGQLEQEEAELWRQLRRKGEFEARLLDKYALLAEARGRRTAVAKEHADVVAAIGHLSEQLEHARQREREVQHDIAILSESNRILQASFQEGADSMTKAPAKGKPSEDWFARERGLREQAKLKQEQIVHVRAHLERLSQEKGSLRLRQQDLFARQRGAEQDRNRLLGALQDDRGSINKVRAERIRLWDERARLDQEAATLVREIRAQRGVGPRDGEPHLMAAAVPMISGAVAATTVSRWVRGATPALPTGPAPVVVEPPQPLWAEEPPRPQHWTTFGEAAESAQPSVQAGPSAWTTFGGGAGAGDAPRPDVDLTPDPFSSASVLDGGTAAAGRLGGGLLGGSGRGSAAAPLDREETARERVARRVRESAHAEVLRLDQADRERQAADASAAAPGGSVTEWAGRLRDFRKPGAEPSF</sequence>
<comment type="caution">
    <text evidence="2">The sequence shown here is derived from an EMBL/GenBank/DDBJ whole genome shotgun (WGS) entry which is preliminary data.</text>
</comment>
<protein>
    <recommendedName>
        <fullName evidence="4">Cilia- and flagella-associated protein 157</fullName>
    </recommendedName>
</protein>
<proteinExistence type="predicted"/>
<accession>A0ABN9Y0J1</accession>
<evidence type="ECO:0000256" key="1">
    <source>
        <dbReference type="SAM" id="MobiDB-lite"/>
    </source>
</evidence>
<dbReference type="Proteomes" id="UP001189429">
    <property type="component" value="Unassembled WGS sequence"/>
</dbReference>
<organism evidence="2 3">
    <name type="scientific">Prorocentrum cordatum</name>
    <dbReference type="NCBI Taxonomy" id="2364126"/>
    <lineage>
        <taxon>Eukaryota</taxon>
        <taxon>Sar</taxon>
        <taxon>Alveolata</taxon>
        <taxon>Dinophyceae</taxon>
        <taxon>Prorocentrales</taxon>
        <taxon>Prorocentraceae</taxon>
        <taxon>Prorocentrum</taxon>
    </lineage>
</organism>
<gene>
    <name evidence="2" type="ORF">PCOR1329_LOCUS80402</name>
</gene>
<feature type="region of interest" description="Disordered" evidence="1">
    <location>
        <begin position="391"/>
        <end position="413"/>
    </location>
</feature>
<dbReference type="EMBL" id="CAUYUJ010021392">
    <property type="protein sequence ID" value="CAK0904353.1"/>
    <property type="molecule type" value="Genomic_DNA"/>
</dbReference>
<feature type="compositionally biased region" description="Gly residues" evidence="1">
    <location>
        <begin position="391"/>
        <end position="400"/>
    </location>
</feature>
<feature type="region of interest" description="Disordered" evidence="1">
    <location>
        <begin position="11"/>
        <end position="40"/>
    </location>
</feature>
<evidence type="ECO:0008006" key="4">
    <source>
        <dbReference type="Google" id="ProtNLM"/>
    </source>
</evidence>
<keyword evidence="3" id="KW-1185">Reference proteome</keyword>
<evidence type="ECO:0000313" key="2">
    <source>
        <dbReference type="EMBL" id="CAK0904353.1"/>
    </source>
</evidence>